<dbReference type="AlphaFoldDB" id="A0A497YCG6"/>
<dbReference type="EMBL" id="RCCK01000010">
    <property type="protein sequence ID" value="RLJ80611.1"/>
    <property type="molecule type" value="Genomic_DNA"/>
</dbReference>
<gene>
    <name evidence="1" type="ORF">BCL90_1402</name>
    <name evidence="2" type="ORF">E3V97_14975</name>
</gene>
<dbReference type="Proteomes" id="UP000273898">
    <property type="component" value="Unassembled WGS sequence"/>
</dbReference>
<evidence type="ECO:0000313" key="2">
    <source>
        <dbReference type="EMBL" id="TFB31874.1"/>
    </source>
</evidence>
<keyword evidence="4" id="KW-1185">Reference proteome</keyword>
<reference evidence="1 3" key="1">
    <citation type="submission" date="2018-10" db="EMBL/GenBank/DDBJ databases">
        <title>Genomic Encyclopedia of Archaeal and Bacterial Type Strains, Phase II (KMG-II): from individual species to whole genera.</title>
        <authorList>
            <person name="Goeker M."/>
        </authorList>
    </citation>
    <scope>NUCLEOTIDE SEQUENCE [LARGE SCALE GENOMIC DNA]</scope>
    <source>
        <strain evidence="1 3">DSM 19624</strain>
    </source>
</reference>
<comment type="caution">
    <text evidence="1">The sequence shown here is derived from an EMBL/GenBank/DDBJ whole genome shotgun (WGS) entry which is preliminary data.</text>
</comment>
<evidence type="ECO:0000313" key="3">
    <source>
        <dbReference type="Proteomes" id="UP000273898"/>
    </source>
</evidence>
<dbReference type="Proteomes" id="UP000297429">
    <property type="component" value="Unassembled WGS sequence"/>
</dbReference>
<proteinExistence type="predicted"/>
<evidence type="ECO:0000313" key="1">
    <source>
        <dbReference type="EMBL" id="RLJ80611.1"/>
    </source>
</evidence>
<name>A0A497YCG6_9SPHI</name>
<dbReference type="EMBL" id="SOPX01000002">
    <property type="protein sequence ID" value="TFB31874.1"/>
    <property type="molecule type" value="Genomic_DNA"/>
</dbReference>
<protein>
    <recommendedName>
        <fullName evidence="5">Lipoprotein</fullName>
    </recommendedName>
</protein>
<evidence type="ECO:0008006" key="5">
    <source>
        <dbReference type="Google" id="ProtNLM"/>
    </source>
</evidence>
<evidence type="ECO:0000313" key="4">
    <source>
        <dbReference type="Proteomes" id="UP000297429"/>
    </source>
</evidence>
<reference evidence="2 4" key="2">
    <citation type="submission" date="2019-03" db="EMBL/GenBank/DDBJ databases">
        <authorList>
            <person name="He R.-H."/>
        </authorList>
    </citation>
    <scope>NUCLEOTIDE SEQUENCE [LARGE SCALE GENOMIC DNA]</scope>
    <source>
        <strain evidence="2 4">DSM 19624</strain>
    </source>
</reference>
<dbReference type="RefSeq" id="WP_121283205.1">
    <property type="nucleotide sequence ID" value="NZ_RCCK01000010.1"/>
</dbReference>
<accession>A0A497YCG6</accession>
<dbReference type="PROSITE" id="PS51257">
    <property type="entry name" value="PROKAR_LIPOPROTEIN"/>
    <property type="match status" value="1"/>
</dbReference>
<dbReference type="OrthoDB" id="699694at2"/>
<sequence>MRSKFAGLIMMMFASACNPFPKKDSHPEVPLISELLKDQRKFKLVTDMQNLSEIIFLEDDRFFLKPDRSDAPFKIMDVNKRIIFEKTYDWDLPFFIDKKGNLYFNRKKYFYPDYRKSQDFKNVVFTDSLSVKSEELKIENDSLKLLALS</sequence>
<organism evidence="1 3">
    <name type="scientific">Pedobacter alluvionis</name>
    <dbReference type="NCBI Taxonomy" id="475253"/>
    <lineage>
        <taxon>Bacteria</taxon>
        <taxon>Pseudomonadati</taxon>
        <taxon>Bacteroidota</taxon>
        <taxon>Sphingobacteriia</taxon>
        <taxon>Sphingobacteriales</taxon>
        <taxon>Sphingobacteriaceae</taxon>
        <taxon>Pedobacter</taxon>
    </lineage>
</organism>